<dbReference type="EMBL" id="LUTY01000001">
    <property type="protein sequence ID" value="OAD24134.1"/>
    <property type="molecule type" value="Genomic_DNA"/>
</dbReference>
<dbReference type="SUPFAM" id="SSF52266">
    <property type="entry name" value="SGNH hydrolase"/>
    <property type="match status" value="1"/>
</dbReference>
<accession>A0A176S871</accession>
<proteinExistence type="predicted"/>
<dbReference type="PATRIC" id="fig|1003181.4.peg.3"/>
<dbReference type="AlphaFoldDB" id="A0A176S871"/>
<name>A0A176S871_9GAMM</name>
<evidence type="ECO:0000313" key="2">
    <source>
        <dbReference type="Proteomes" id="UP000076962"/>
    </source>
</evidence>
<sequence length="364" mass="41760">MKTSKMLIKRYKTRIFSLITVFFSLIAIVVCSELLLRLTGHPPYKLRSFNPVHESDPKLGWKNREGKYFFPDYTSSKKMKYAVPAYALNSKELTFSTGGTLTFLPGGMRTTGAEKLDKRRQLVIVGGSFTQGYAISDNETFSWKLQSRYPSVQVLNFGTGGYGTYQSLLTIERLFSSKMLSEPPIMILYGFIGHHEVRNIAPSELLKRVGRRIGQEYRGIPYCTIDSENNLIKHPVEIYPKWPLTEKLATVNFFQTLYMKLKTWGRDSQKRRVTEKLLLEMNSLCQKKGTQFAVILLSCNTETKFHYINFLKNNHINYIDCVYPLTSERQVPVDGHPNRVMNTLWADCIGEALGDTITQEVGRQ</sequence>
<dbReference type="Proteomes" id="UP000076962">
    <property type="component" value="Unassembled WGS sequence"/>
</dbReference>
<dbReference type="GO" id="GO:0016788">
    <property type="term" value="F:hydrolase activity, acting on ester bonds"/>
    <property type="evidence" value="ECO:0007669"/>
    <property type="project" value="UniProtKB-ARBA"/>
</dbReference>
<gene>
    <name evidence="1" type="ORF">THIOM_000002</name>
</gene>
<dbReference type="InterPro" id="IPR036514">
    <property type="entry name" value="SGNH_hydro_sf"/>
</dbReference>
<protein>
    <submittedName>
        <fullName evidence="1">Exported protein</fullName>
    </submittedName>
</protein>
<evidence type="ECO:0000313" key="1">
    <source>
        <dbReference type="EMBL" id="OAD24134.1"/>
    </source>
</evidence>
<dbReference type="Gene3D" id="3.40.50.1110">
    <property type="entry name" value="SGNH hydrolase"/>
    <property type="match status" value="1"/>
</dbReference>
<organism evidence="1 2">
    <name type="scientific">Candidatus Thiomargarita nelsonii</name>
    <dbReference type="NCBI Taxonomy" id="1003181"/>
    <lineage>
        <taxon>Bacteria</taxon>
        <taxon>Pseudomonadati</taxon>
        <taxon>Pseudomonadota</taxon>
        <taxon>Gammaproteobacteria</taxon>
        <taxon>Thiotrichales</taxon>
        <taxon>Thiotrichaceae</taxon>
        <taxon>Thiomargarita</taxon>
    </lineage>
</organism>
<comment type="caution">
    <text evidence="1">The sequence shown here is derived from an EMBL/GenBank/DDBJ whole genome shotgun (WGS) entry which is preliminary data.</text>
</comment>
<keyword evidence="2" id="KW-1185">Reference proteome</keyword>
<reference evidence="1 2" key="1">
    <citation type="submission" date="2016-05" db="EMBL/GenBank/DDBJ databases">
        <title>Single-cell genome of chain-forming Candidatus Thiomargarita nelsonii and comparison to other large sulfur-oxidizing bacteria.</title>
        <authorList>
            <person name="Winkel M."/>
            <person name="Salman V."/>
            <person name="Woyke T."/>
            <person name="Schulz-Vogt H."/>
            <person name="Richter M."/>
            <person name="Flood B."/>
            <person name="Bailey J."/>
            <person name="Amann R."/>
            <person name="Mussmann M."/>
        </authorList>
    </citation>
    <scope>NUCLEOTIDE SEQUENCE [LARGE SCALE GENOMIC DNA]</scope>
    <source>
        <strain evidence="1 2">THI036</strain>
    </source>
</reference>